<dbReference type="Proteomes" id="UP000218606">
    <property type="component" value="Chromosome"/>
</dbReference>
<evidence type="ECO:0000313" key="3">
    <source>
        <dbReference type="Proteomes" id="UP000218606"/>
    </source>
</evidence>
<protein>
    <submittedName>
        <fullName evidence="2">Uncharacterized protein</fullName>
    </submittedName>
</protein>
<keyword evidence="1" id="KW-0472">Membrane</keyword>
<keyword evidence="1" id="KW-0812">Transmembrane</keyword>
<dbReference type="AlphaFoldDB" id="A0AAN1GRW4"/>
<keyword evidence="1" id="KW-1133">Transmembrane helix</keyword>
<evidence type="ECO:0000313" key="2">
    <source>
        <dbReference type="EMBL" id="ATG43855.1"/>
    </source>
</evidence>
<organism evidence="2 3">
    <name type="scientific">Phaeobacter piscinae</name>
    <dbReference type="NCBI Taxonomy" id="1580596"/>
    <lineage>
        <taxon>Bacteria</taxon>
        <taxon>Pseudomonadati</taxon>
        <taxon>Pseudomonadota</taxon>
        <taxon>Alphaproteobacteria</taxon>
        <taxon>Rhodobacterales</taxon>
        <taxon>Roseobacteraceae</taxon>
        <taxon>Phaeobacter</taxon>
    </lineage>
</organism>
<gene>
    <name evidence="2" type="ORF">PhaeoP13_01924</name>
</gene>
<name>A0AAN1GRW4_9RHOB</name>
<evidence type="ECO:0000256" key="1">
    <source>
        <dbReference type="SAM" id="Phobius"/>
    </source>
</evidence>
<dbReference type="EMBL" id="CP010767">
    <property type="protein sequence ID" value="ATG43855.1"/>
    <property type="molecule type" value="Genomic_DNA"/>
</dbReference>
<accession>A0AAN1GRW4</accession>
<sequence length="38" mass="4330">MLYRNISCDSRGIDLLTVSAAFFSVALCIRLGIYFDER</sequence>
<reference evidence="2 3" key="1">
    <citation type="journal article" date="2017" name="Front. Microbiol.">
        <title>Phaeobacter piscinae sp. nov., a species of the Roseobacter group and potential aquaculture probiont.</title>
        <authorList>
            <person name="Sonnenschein E.C."/>
            <person name="Phippen C.B.W."/>
            <person name="Nielsen K.F."/>
            <person name="Mateiu R.V."/>
            <person name="Melchiorsen J."/>
            <person name="Gram L."/>
            <person name="Overmann J."/>
            <person name="Freese H.M."/>
        </authorList>
    </citation>
    <scope>NUCLEOTIDE SEQUENCE [LARGE SCALE GENOMIC DNA]</scope>
    <source>
        <strain evidence="2 3">P13</strain>
    </source>
</reference>
<proteinExistence type="predicted"/>
<feature type="transmembrane region" description="Helical" evidence="1">
    <location>
        <begin position="12"/>
        <end position="35"/>
    </location>
</feature>